<evidence type="ECO:0000313" key="10">
    <source>
        <dbReference type="EMBL" id="HIU14338.1"/>
    </source>
</evidence>
<comment type="subcellular location">
    <subcellularLocation>
        <location evidence="2">Membrane</location>
    </subcellularLocation>
</comment>
<evidence type="ECO:0000256" key="2">
    <source>
        <dbReference type="ARBA" id="ARBA00004370"/>
    </source>
</evidence>
<dbReference type="PANTHER" id="PTHR45453:SF1">
    <property type="entry name" value="PHOSPHATE REGULON SENSOR PROTEIN PHOR"/>
    <property type="match status" value="1"/>
</dbReference>
<evidence type="ECO:0000256" key="5">
    <source>
        <dbReference type="ARBA" id="ARBA00022679"/>
    </source>
</evidence>
<evidence type="ECO:0000256" key="3">
    <source>
        <dbReference type="ARBA" id="ARBA00012438"/>
    </source>
</evidence>
<proteinExistence type="predicted"/>
<feature type="domain" description="Histidine kinase" evidence="9">
    <location>
        <begin position="182"/>
        <end position="391"/>
    </location>
</feature>
<gene>
    <name evidence="10" type="ORF">IAD15_09755</name>
</gene>
<reference evidence="10" key="2">
    <citation type="journal article" date="2021" name="PeerJ">
        <title>Extensive microbial diversity within the chicken gut microbiome revealed by metagenomics and culture.</title>
        <authorList>
            <person name="Gilroy R."/>
            <person name="Ravi A."/>
            <person name="Getino M."/>
            <person name="Pursley I."/>
            <person name="Horton D.L."/>
            <person name="Alikhan N.F."/>
            <person name="Baker D."/>
            <person name="Gharbi K."/>
            <person name="Hall N."/>
            <person name="Watson M."/>
            <person name="Adriaenssens E.M."/>
            <person name="Foster-Nyarko E."/>
            <person name="Jarju S."/>
            <person name="Secka A."/>
            <person name="Antonio M."/>
            <person name="Oren A."/>
            <person name="Chaudhuri R.R."/>
            <person name="La Ragione R."/>
            <person name="Hildebrand F."/>
            <person name="Pallen M.J."/>
        </authorList>
    </citation>
    <scope>NUCLEOTIDE SEQUENCE</scope>
    <source>
        <strain evidence="10">CHK195-11698</strain>
    </source>
</reference>
<keyword evidence="6 10" id="KW-0418">Kinase</keyword>
<dbReference type="Pfam" id="PF00512">
    <property type="entry name" value="HisKA"/>
    <property type="match status" value="1"/>
</dbReference>
<dbReference type="SMART" id="SM00388">
    <property type="entry name" value="HisKA"/>
    <property type="match status" value="1"/>
</dbReference>
<keyword evidence="7" id="KW-0902">Two-component regulatory system</keyword>
<feature type="transmembrane region" description="Helical" evidence="8">
    <location>
        <begin position="140"/>
        <end position="166"/>
    </location>
</feature>
<dbReference type="SUPFAM" id="SSF55874">
    <property type="entry name" value="ATPase domain of HSP90 chaperone/DNA topoisomerase II/histidine kinase"/>
    <property type="match status" value="1"/>
</dbReference>
<dbReference type="CDD" id="cd00082">
    <property type="entry name" value="HisKA"/>
    <property type="match status" value="1"/>
</dbReference>
<accession>A0A9D1L073</accession>
<evidence type="ECO:0000256" key="7">
    <source>
        <dbReference type="ARBA" id="ARBA00023012"/>
    </source>
</evidence>
<reference evidence="10" key="1">
    <citation type="submission" date="2020-10" db="EMBL/GenBank/DDBJ databases">
        <authorList>
            <person name="Gilroy R."/>
        </authorList>
    </citation>
    <scope>NUCLEOTIDE SEQUENCE</scope>
    <source>
        <strain evidence="10">CHK195-11698</strain>
    </source>
</reference>
<evidence type="ECO:0000313" key="11">
    <source>
        <dbReference type="Proteomes" id="UP000824175"/>
    </source>
</evidence>
<dbReference type="SUPFAM" id="SSF47384">
    <property type="entry name" value="Homodimeric domain of signal transducing histidine kinase"/>
    <property type="match status" value="1"/>
</dbReference>
<dbReference type="InterPro" id="IPR036097">
    <property type="entry name" value="HisK_dim/P_sf"/>
</dbReference>
<keyword evidence="5" id="KW-0808">Transferase</keyword>
<evidence type="ECO:0000256" key="6">
    <source>
        <dbReference type="ARBA" id="ARBA00022777"/>
    </source>
</evidence>
<sequence>MVIAKLRRRFIGIAMGSMFAVLFLIVAAINGLNYRHLIEDTDRLIEKVYIHCDEDLFSGKPFDSRFYFVRFDQEGVVQKVNTSQIRDVDDEEAIAEATSVLDSTVGFRSHFRYRVYDDEGGKIVIFLNCEHQLDIFQNFFLSSILVSLFGLAAVFILIVIISKLVFKSVIENDMRQKQLITNAGHELKTPLAIIQANADMIELELGENEWTKGIEAQVKRMTDLTNDLMMLARTEEGVKMVMQTFDLSAVYAEMAASFEGLAITNGMQLKYHIEPDIHFYGNQKYLSELLSIFLENALKYASPQAVITLDLYRKANRLYLSVTNPTEQDLNQDLNHWFDRFYRQSGKSGKSGYGLGLAIAKAITMAHQGEISAHKKGEKTLEMRVILPYRQSK</sequence>
<dbReference type="CDD" id="cd00075">
    <property type="entry name" value="HATPase"/>
    <property type="match status" value="1"/>
</dbReference>
<protein>
    <recommendedName>
        <fullName evidence="3">histidine kinase</fullName>
        <ecNumber evidence="3">2.7.13.3</ecNumber>
    </recommendedName>
</protein>
<dbReference type="Pfam" id="PF02518">
    <property type="entry name" value="HATPase_c"/>
    <property type="match status" value="1"/>
</dbReference>
<keyword evidence="8" id="KW-0472">Membrane</keyword>
<dbReference type="GO" id="GO:0016036">
    <property type="term" value="P:cellular response to phosphate starvation"/>
    <property type="evidence" value="ECO:0007669"/>
    <property type="project" value="TreeGrafter"/>
</dbReference>
<dbReference type="InterPro" id="IPR003594">
    <property type="entry name" value="HATPase_dom"/>
</dbReference>
<dbReference type="InterPro" id="IPR005467">
    <property type="entry name" value="His_kinase_dom"/>
</dbReference>
<dbReference type="GO" id="GO:0005886">
    <property type="term" value="C:plasma membrane"/>
    <property type="evidence" value="ECO:0007669"/>
    <property type="project" value="TreeGrafter"/>
</dbReference>
<name>A0A9D1L073_9FIRM</name>
<evidence type="ECO:0000256" key="8">
    <source>
        <dbReference type="SAM" id="Phobius"/>
    </source>
</evidence>
<dbReference type="EMBL" id="DVMJ01000083">
    <property type="protein sequence ID" value="HIU14338.1"/>
    <property type="molecule type" value="Genomic_DNA"/>
</dbReference>
<keyword evidence="8" id="KW-0812">Transmembrane</keyword>
<feature type="transmembrane region" description="Helical" evidence="8">
    <location>
        <begin position="12"/>
        <end position="32"/>
    </location>
</feature>
<dbReference type="GO" id="GO:0000155">
    <property type="term" value="F:phosphorelay sensor kinase activity"/>
    <property type="evidence" value="ECO:0007669"/>
    <property type="project" value="InterPro"/>
</dbReference>
<evidence type="ECO:0000259" key="9">
    <source>
        <dbReference type="PROSITE" id="PS50109"/>
    </source>
</evidence>
<evidence type="ECO:0000256" key="4">
    <source>
        <dbReference type="ARBA" id="ARBA00022553"/>
    </source>
</evidence>
<organism evidence="10 11">
    <name type="scientific">Candidatus Fimiplasma intestinipullorum</name>
    <dbReference type="NCBI Taxonomy" id="2840825"/>
    <lineage>
        <taxon>Bacteria</taxon>
        <taxon>Bacillati</taxon>
        <taxon>Bacillota</taxon>
        <taxon>Clostridia</taxon>
        <taxon>Eubacteriales</taxon>
        <taxon>Candidatus Fimiplasma</taxon>
    </lineage>
</organism>
<dbReference type="AlphaFoldDB" id="A0A9D1L073"/>
<dbReference type="GO" id="GO:0004721">
    <property type="term" value="F:phosphoprotein phosphatase activity"/>
    <property type="evidence" value="ECO:0007669"/>
    <property type="project" value="TreeGrafter"/>
</dbReference>
<dbReference type="SMART" id="SM00387">
    <property type="entry name" value="HATPase_c"/>
    <property type="match status" value="1"/>
</dbReference>
<dbReference type="InterPro" id="IPR036890">
    <property type="entry name" value="HATPase_C_sf"/>
</dbReference>
<dbReference type="Gene3D" id="1.10.287.130">
    <property type="match status" value="1"/>
</dbReference>
<evidence type="ECO:0000256" key="1">
    <source>
        <dbReference type="ARBA" id="ARBA00000085"/>
    </source>
</evidence>
<comment type="caution">
    <text evidence="10">The sequence shown here is derived from an EMBL/GenBank/DDBJ whole genome shotgun (WGS) entry which is preliminary data.</text>
</comment>
<dbReference type="Gene3D" id="3.30.565.10">
    <property type="entry name" value="Histidine kinase-like ATPase, C-terminal domain"/>
    <property type="match status" value="1"/>
</dbReference>
<keyword evidence="4" id="KW-0597">Phosphoprotein</keyword>
<dbReference type="EC" id="2.7.13.3" evidence="3"/>
<keyword evidence="8" id="KW-1133">Transmembrane helix</keyword>
<dbReference type="PROSITE" id="PS50109">
    <property type="entry name" value="HIS_KIN"/>
    <property type="match status" value="1"/>
</dbReference>
<dbReference type="PANTHER" id="PTHR45453">
    <property type="entry name" value="PHOSPHATE REGULON SENSOR PROTEIN PHOR"/>
    <property type="match status" value="1"/>
</dbReference>
<dbReference type="InterPro" id="IPR050351">
    <property type="entry name" value="BphY/WalK/GraS-like"/>
</dbReference>
<dbReference type="InterPro" id="IPR003661">
    <property type="entry name" value="HisK_dim/P_dom"/>
</dbReference>
<comment type="catalytic activity">
    <reaction evidence="1">
        <text>ATP + protein L-histidine = ADP + protein N-phospho-L-histidine.</text>
        <dbReference type="EC" id="2.7.13.3"/>
    </reaction>
</comment>
<dbReference type="Proteomes" id="UP000824175">
    <property type="component" value="Unassembled WGS sequence"/>
</dbReference>